<sequence>MIKISDKLKKQFLTFEEGKDLVTSTLRTGRGLEILNKAISEKNLLRNAFRKIKVINKIGDEEKRSVCNGICIVERQIKSPIAKALNEFYREVKTNAHFGRNKVRVKFFTGFKKIYGLFKIETACKLYVRKLLRRFFAKRCADCPGRNTKVGNKILSCEGGDHCVQYNMTICDTSKAYTYFKHTHDFFKGKISSKWTHDKNNVGVTSPSDIPFVEDKVFTKDSPSKDSPPKDFPPKDSCSHVYTLLPLTPYYYENLPSIKLSRA</sequence>
<dbReference type="OrthoDB" id="375435at2759"/>
<protein>
    <submittedName>
        <fullName evidence="1">Uncharacterized protein</fullName>
    </submittedName>
</protein>
<dbReference type="GeneID" id="20037495"/>
<evidence type="ECO:0000313" key="1">
    <source>
        <dbReference type="EMBL" id="EUD67515.1"/>
    </source>
</evidence>
<keyword evidence="2" id="KW-1185">Reference proteome</keyword>
<gene>
    <name evidence="1" type="ORF">C922_02221</name>
</gene>
<name>W7A7F9_9APIC</name>
<reference evidence="1 2" key="1">
    <citation type="submission" date="2013-02" db="EMBL/GenBank/DDBJ databases">
        <title>The Genome Sequence of Plasmodium inui San Antonio 1.</title>
        <authorList>
            <consortium name="The Broad Institute Genome Sequencing Platform"/>
            <consortium name="The Broad Institute Genome Sequencing Center for Infectious Disease"/>
            <person name="Neafsey D."/>
            <person name="Cheeseman I."/>
            <person name="Volkman S."/>
            <person name="Adams J."/>
            <person name="Walker B."/>
            <person name="Young S.K."/>
            <person name="Zeng Q."/>
            <person name="Gargeya S."/>
            <person name="Fitzgerald M."/>
            <person name="Haas B."/>
            <person name="Abouelleil A."/>
            <person name="Alvarado L."/>
            <person name="Arachchi H.M."/>
            <person name="Berlin A.M."/>
            <person name="Chapman S.B."/>
            <person name="Dewar J."/>
            <person name="Goldberg J."/>
            <person name="Griggs A."/>
            <person name="Gujja S."/>
            <person name="Hansen M."/>
            <person name="Howarth C."/>
            <person name="Imamovic A."/>
            <person name="Larimer J."/>
            <person name="McCowan C."/>
            <person name="Murphy C."/>
            <person name="Neiman D."/>
            <person name="Pearson M."/>
            <person name="Priest M."/>
            <person name="Roberts A."/>
            <person name="Saif S."/>
            <person name="Shea T."/>
            <person name="Sisk P."/>
            <person name="Sykes S."/>
            <person name="Wortman J."/>
            <person name="Nusbaum C."/>
            <person name="Birren B."/>
        </authorList>
    </citation>
    <scope>NUCLEOTIDE SEQUENCE [LARGE SCALE GENOMIC DNA]</scope>
    <source>
        <strain evidence="1 2">San Antonio 1</strain>
    </source>
</reference>
<dbReference type="AlphaFoldDB" id="W7A7F9"/>
<dbReference type="VEuPathDB" id="PlasmoDB:C922_02221"/>
<dbReference type="RefSeq" id="XP_008816042.1">
    <property type="nucleotide sequence ID" value="XM_008817820.1"/>
</dbReference>
<dbReference type="EMBL" id="KI965466">
    <property type="protein sequence ID" value="EUD67515.1"/>
    <property type="molecule type" value="Genomic_DNA"/>
</dbReference>
<accession>W7A7F9</accession>
<evidence type="ECO:0000313" key="2">
    <source>
        <dbReference type="Proteomes" id="UP000030640"/>
    </source>
</evidence>
<dbReference type="Proteomes" id="UP000030640">
    <property type="component" value="Unassembled WGS sequence"/>
</dbReference>
<proteinExistence type="predicted"/>
<organism evidence="1 2">
    <name type="scientific">Plasmodium inui San Antonio 1</name>
    <dbReference type="NCBI Taxonomy" id="1237626"/>
    <lineage>
        <taxon>Eukaryota</taxon>
        <taxon>Sar</taxon>
        <taxon>Alveolata</taxon>
        <taxon>Apicomplexa</taxon>
        <taxon>Aconoidasida</taxon>
        <taxon>Haemosporida</taxon>
        <taxon>Plasmodiidae</taxon>
        <taxon>Plasmodium</taxon>
        <taxon>Plasmodium (Plasmodium)</taxon>
    </lineage>
</organism>